<dbReference type="HOGENOM" id="CLU_091228_2_1_7"/>
<dbReference type="InterPro" id="IPR029063">
    <property type="entry name" value="SAM-dependent_MTases_sf"/>
</dbReference>
<dbReference type="Proteomes" id="UP000002420">
    <property type="component" value="Chromosome"/>
</dbReference>
<dbReference type="eggNOG" id="COG2226">
    <property type="taxonomic scope" value="Bacteria"/>
</dbReference>
<sequence>MDRAEPVKPDQQEQWDSQFSRSDAFFGEQPSEFARVSLELFRQNGVRSLLEVGCGQGRDTVLFAGQALAVTALDYSEAAVAAVRKKAADAGLLALIHPHSHDVREALPFADEQFDACYSHMLLCMELSNAEIAFVLREMHRVLKPGGLALYSVRSNFDRHYRAGTHWGEDIYEIGGFAVQFFTAEKIRRLSRGYELLQVNRMEEGSLPRDLFCVTMRKGAAPQTWDLPPCNEDTSCDPLNRCKGSPEPPPGRT</sequence>
<evidence type="ECO:0000313" key="3">
    <source>
        <dbReference type="Proteomes" id="UP000002420"/>
    </source>
</evidence>
<dbReference type="GO" id="GO:0008168">
    <property type="term" value="F:methyltransferase activity"/>
    <property type="evidence" value="ECO:0007669"/>
    <property type="project" value="UniProtKB-KW"/>
</dbReference>
<dbReference type="PANTHER" id="PTHR42912">
    <property type="entry name" value="METHYLTRANSFERASE"/>
    <property type="match status" value="1"/>
</dbReference>
<dbReference type="NCBIfam" id="NF045649">
    <property type="entry name" value="2X_seleno_MduS"/>
    <property type="match status" value="1"/>
</dbReference>
<dbReference type="EMBL" id="CP001089">
    <property type="protein sequence ID" value="ACD93851.1"/>
    <property type="molecule type" value="Genomic_DNA"/>
</dbReference>
<dbReference type="Pfam" id="PF13649">
    <property type="entry name" value="Methyltransf_25"/>
    <property type="match status" value="1"/>
</dbReference>
<dbReference type="OrthoDB" id="9804312at2"/>
<evidence type="ECO:0000313" key="2">
    <source>
        <dbReference type="EMBL" id="ACD93851.1"/>
    </source>
</evidence>
<name>B3E9I5_TRIL1</name>
<dbReference type="PANTHER" id="PTHR42912:SF93">
    <property type="entry name" value="N6-ADENOSINE-METHYLTRANSFERASE TMT1A"/>
    <property type="match status" value="1"/>
</dbReference>
<protein>
    <submittedName>
        <fullName evidence="2">Methyltransferase type 11</fullName>
    </submittedName>
</protein>
<reference evidence="2 3" key="1">
    <citation type="submission" date="2008-05" db="EMBL/GenBank/DDBJ databases">
        <title>Complete sequence of chromosome of Geobacter lovleyi SZ.</title>
        <authorList>
            <consortium name="US DOE Joint Genome Institute"/>
            <person name="Lucas S."/>
            <person name="Copeland A."/>
            <person name="Lapidus A."/>
            <person name="Glavina del Rio T."/>
            <person name="Dalin E."/>
            <person name="Tice H."/>
            <person name="Bruce D."/>
            <person name="Goodwin L."/>
            <person name="Pitluck S."/>
            <person name="Chertkov O."/>
            <person name="Meincke L."/>
            <person name="Brettin T."/>
            <person name="Detter J.C."/>
            <person name="Han C."/>
            <person name="Tapia R."/>
            <person name="Kuske C.R."/>
            <person name="Schmutz J."/>
            <person name="Larimer F."/>
            <person name="Land M."/>
            <person name="Hauser L."/>
            <person name="Kyrpides N."/>
            <person name="Mikhailova N."/>
            <person name="Sung Y."/>
            <person name="Fletcher K.E."/>
            <person name="Ritalahti K.M."/>
            <person name="Loeffler F.E."/>
            <person name="Richardson P."/>
        </authorList>
    </citation>
    <scope>NUCLEOTIDE SEQUENCE [LARGE SCALE GENOMIC DNA]</scope>
    <source>
        <strain evidence="3">ATCC BAA-1151 / DSM 17278 / SZ</strain>
    </source>
</reference>
<dbReference type="InterPro" id="IPR041698">
    <property type="entry name" value="Methyltransf_25"/>
</dbReference>
<dbReference type="KEGG" id="glo:Glov_0114"/>
<evidence type="ECO:0000259" key="1">
    <source>
        <dbReference type="Pfam" id="PF13649"/>
    </source>
</evidence>
<dbReference type="InterPro" id="IPR050508">
    <property type="entry name" value="Methyltransf_Superfamily"/>
</dbReference>
<dbReference type="SUPFAM" id="SSF53335">
    <property type="entry name" value="S-adenosyl-L-methionine-dependent methyltransferases"/>
    <property type="match status" value="1"/>
</dbReference>
<keyword evidence="3" id="KW-1185">Reference proteome</keyword>
<dbReference type="RefSeq" id="WP_012468210.1">
    <property type="nucleotide sequence ID" value="NC_010814.1"/>
</dbReference>
<accession>B3E9I5</accession>
<organism evidence="2 3">
    <name type="scientific">Trichlorobacter lovleyi (strain ATCC BAA-1151 / DSM 17278 / SZ)</name>
    <name type="common">Geobacter lovleyi</name>
    <dbReference type="NCBI Taxonomy" id="398767"/>
    <lineage>
        <taxon>Bacteria</taxon>
        <taxon>Pseudomonadati</taxon>
        <taxon>Thermodesulfobacteriota</taxon>
        <taxon>Desulfuromonadia</taxon>
        <taxon>Geobacterales</taxon>
        <taxon>Geobacteraceae</taxon>
        <taxon>Trichlorobacter</taxon>
    </lineage>
</organism>
<gene>
    <name evidence="2" type="ordered locus">Glov_0114</name>
</gene>
<dbReference type="STRING" id="398767.Glov_0114"/>
<keyword evidence="2" id="KW-0808">Transferase</keyword>
<dbReference type="CDD" id="cd02440">
    <property type="entry name" value="AdoMet_MTases"/>
    <property type="match status" value="1"/>
</dbReference>
<dbReference type="InterPro" id="IPR054706">
    <property type="entry name" value="MT_CxxU_and_UXX"/>
</dbReference>
<proteinExistence type="predicted"/>
<dbReference type="GO" id="GO:0032259">
    <property type="term" value="P:methylation"/>
    <property type="evidence" value="ECO:0007669"/>
    <property type="project" value="UniProtKB-KW"/>
</dbReference>
<feature type="domain" description="Methyltransferase" evidence="1">
    <location>
        <begin position="50"/>
        <end position="147"/>
    </location>
</feature>
<dbReference type="Gene3D" id="3.40.50.150">
    <property type="entry name" value="Vaccinia Virus protein VP39"/>
    <property type="match status" value="1"/>
</dbReference>
<keyword evidence="2" id="KW-0489">Methyltransferase</keyword>
<dbReference type="AlphaFoldDB" id="B3E9I5"/>